<dbReference type="Proteomes" id="UP001438707">
    <property type="component" value="Unassembled WGS sequence"/>
</dbReference>
<dbReference type="AlphaFoldDB" id="A0AAW1Q242"/>
<gene>
    <name evidence="3" type="ORF">WJX74_003640</name>
</gene>
<comment type="caution">
    <text evidence="3">The sequence shown here is derived from an EMBL/GenBank/DDBJ whole genome shotgun (WGS) entry which is preliminary data.</text>
</comment>
<dbReference type="PANTHER" id="PTHR31642:SF310">
    <property type="entry name" value="FATTY ALCOHOL:CAFFEOYL-COA ACYLTRANSFERASE"/>
    <property type="match status" value="1"/>
</dbReference>
<protein>
    <submittedName>
        <fullName evidence="3">Uncharacterized protein</fullName>
    </submittedName>
</protein>
<dbReference type="Gene3D" id="3.30.559.10">
    <property type="entry name" value="Chloramphenicol acetyltransferase-like domain"/>
    <property type="match status" value="2"/>
</dbReference>
<keyword evidence="2" id="KW-0808">Transferase</keyword>
<keyword evidence="4" id="KW-1185">Reference proteome</keyword>
<evidence type="ECO:0000256" key="2">
    <source>
        <dbReference type="ARBA" id="ARBA00022679"/>
    </source>
</evidence>
<dbReference type="SUPFAM" id="SSF52777">
    <property type="entry name" value="CoA-dependent acyltransferases"/>
    <property type="match status" value="1"/>
</dbReference>
<dbReference type="InterPro" id="IPR023213">
    <property type="entry name" value="CAT-like_dom_sf"/>
</dbReference>
<name>A0AAW1Q242_9CHLO</name>
<sequence>MFDDYELKSTSVIYPRAHLQPNEFIPLSLVDVAAPIRYTSFAEVFPFGYNLDPSRLQDSLVQLAADFPVLTARVCHSNGGAPGFLCHAQGFPFSVASWPSGRQQDWPAAACAASLPAAMPSYVQQPPFADVIDVIKVNAGSEAAFKVRLTLLGDGTCVLAVTVAHILLDAGRLVMILQHLSRLYTGQVGAPHEASGAIFDRTCLSTQGLLPLLRGKAAKTTRIQLHVLQAVRGLVFFLRALSIICIAISQAFLSLAGKQAKENRAWTQRKGWEYINLRPQELFEPFILRPSLSNGQVQSAASTLSPAASFYSWEALDVPASQLAAIKERINSRSKAYGVPYVSSSDVLAALTWLIRCELYHVPLPGSVIFIAMDLARNGLPAGAVPKFFVGNAVAAVPVEAPALSSENGSLGKYEQMLTVCACAIRKAIVEHREDETDAIQTALRIGNVPDELRGFAMKKALTKPLLGFITDRTSFNLDGLDFGNGPPQFNLGLPTWPFNVSTVVSKTPTGFLVQLMLDDKSTPTTGVVALLQALAPAAHFL</sequence>
<dbReference type="Pfam" id="PF02458">
    <property type="entry name" value="Transferase"/>
    <property type="match status" value="1"/>
</dbReference>
<accession>A0AAW1Q242</accession>
<dbReference type="EMBL" id="JALJOS010000077">
    <property type="protein sequence ID" value="KAK9816363.1"/>
    <property type="molecule type" value="Genomic_DNA"/>
</dbReference>
<comment type="similarity">
    <text evidence="1">Belongs to the plant acyltransferase family.</text>
</comment>
<dbReference type="InterPro" id="IPR050317">
    <property type="entry name" value="Plant_Fungal_Acyltransferase"/>
</dbReference>
<evidence type="ECO:0000313" key="4">
    <source>
        <dbReference type="Proteomes" id="UP001438707"/>
    </source>
</evidence>
<organism evidence="3 4">
    <name type="scientific">Apatococcus lobatus</name>
    <dbReference type="NCBI Taxonomy" id="904363"/>
    <lineage>
        <taxon>Eukaryota</taxon>
        <taxon>Viridiplantae</taxon>
        <taxon>Chlorophyta</taxon>
        <taxon>core chlorophytes</taxon>
        <taxon>Trebouxiophyceae</taxon>
        <taxon>Chlorellales</taxon>
        <taxon>Chlorellaceae</taxon>
        <taxon>Apatococcus</taxon>
    </lineage>
</organism>
<evidence type="ECO:0000256" key="1">
    <source>
        <dbReference type="ARBA" id="ARBA00009861"/>
    </source>
</evidence>
<proteinExistence type="inferred from homology"/>
<reference evidence="3 4" key="1">
    <citation type="journal article" date="2024" name="Nat. Commun.">
        <title>Phylogenomics reveals the evolutionary origins of lichenization in chlorophyte algae.</title>
        <authorList>
            <person name="Puginier C."/>
            <person name="Libourel C."/>
            <person name="Otte J."/>
            <person name="Skaloud P."/>
            <person name="Haon M."/>
            <person name="Grisel S."/>
            <person name="Petersen M."/>
            <person name="Berrin J.G."/>
            <person name="Delaux P.M."/>
            <person name="Dal Grande F."/>
            <person name="Keller J."/>
        </authorList>
    </citation>
    <scope>NUCLEOTIDE SEQUENCE [LARGE SCALE GENOMIC DNA]</scope>
    <source>
        <strain evidence="3 4">SAG 2145</strain>
    </source>
</reference>
<evidence type="ECO:0000313" key="3">
    <source>
        <dbReference type="EMBL" id="KAK9816363.1"/>
    </source>
</evidence>
<dbReference type="PANTHER" id="PTHR31642">
    <property type="entry name" value="TRICHOTHECENE 3-O-ACETYLTRANSFERASE"/>
    <property type="match status" value="1"/>
</dbReference>
<dbReference type="GO" id="GO:0016747">
    <property type="term" value="F:acyltransferase activity, transferring groups other than amino-acyl groups"/>
    <property type="evidence" value="ECO:0007669"/>
    <property type="project" value="TreeGrafter"/>
</dbReference>